<dbReference type="SUPFAM" id="SSF55909">
    <property type="entry name" value="Pentein"/>
    <property type="match status" value="1"/>
</dbReference>
<evidence type="ECO:0000256" key="1">
    <source>
        <dbReference type="ARBA" id="ARBA00022801"/>
    </source>
</evidence>
<protein>
    <submittedName>
        <fullName evidence="2">Agmatine deiminase family protein</fullName>
    </submittedName>
</protein>
<dbReference type="GO" id="GO:0009446">
    <property type="term" value="P:putrescine biosynthetic process"/>
    <property type="evidence" value="ECO:0007669"/>
    <property type="project" value="InterPro"/>
</dbReference>
<dbReference type="GO" id="GO:0004668">
    <property type="term" value="F:protein-arginine deiminase activity"/>
    <property type="evidence" value="ECO:0007669"/>
    <property type="project" value="InterPro"/>
</dbReference>
<keyword evidence="3" id="KW-1185">Reference proteome</keyword>
<gene>
    <name evidence="2" type="ORF">GV829_09770</name>
</gene>
<evidence type="ECO:0000313" key="2">
    <source>
        <dbReference type="EMBL" id="QJQ32695.1"/>
    </source>
</evidence>
<name>A0A6M4AUC1_9SPHN</name>
<accession>A0A6M4AUC1</accession>
<sequence length="344" mass="36434">MTLTPPATPITKVPPYSGPLPEWAVHERLWIGFPAIRAEWGEAFDGARAQIAAFAAAIADDGKGETVHLVCNSEDDAAIARRLADASGGASVDVLVEPIGDVWLRDTAPIITGTGAGRRAADFAFNGWGGKYLMPGDADIGARLAQRFSFLRDPHAMILEGGGIDWDGAGLCVTTEQCLLNPNRNPALGRAQIEEVLHEALGFTRILWLGDGLHGDHTDGHVDNLARFVADGLLLLPRASGTDDPNAAIYDDAMARAEAFGLDIVTIPSPGRVLVDGEAVPASYMNFLIGNTTIAMPAYGTAHDQEAAQVLAECFPDRRIVPLPSDQILAGGGSFHCTSQQVPR</sequence>
<dbReference type="Pfam" id="PF04371">
    <property type="entry name" value="PAD_porph"/>
    <property type="match status" value="1"/>
</dbReference>
<dbReference type="GO" id="GO:0047632">
    <property type="term" value="F:agmatine deiminase activity"/>
    <property type="evidence" value="ECO:0007669"/>
    <property type="project" value="TreeGrafter"/>
</dbReference>
<dbReference type="EMBL" id="CP053015">
    <property type="protein sequence ID" value="QJQ32695.1"/>
    <property type="molecule type" value="Genomic_DNA"/>
</dbReference>
<dbReference type="RefSeq" id="WP_169946205.1">
    <property type="nucleotide sequence ID" value="NZ_CP053015.1"/>
</dbReference>
<dbReference type="PANTHER" id="PTHR31377">
    <property type="entry name" value="AGMATINE DEIMINASE-RELATED"/>
    <property type="match status" value="1"/>
</dbReference>
<dbReference type="InterPro" id="IPR007466">
    <property type="entry name" value="Peptidyl-Arg-deiminase_porph"/>
</dbReference>
<dbReference type="KEGG" id="slan:GV829_09770"/>
<keyword evidence="1" id="KW-0378">Hydrolase</keyword>
<proteinExistence type="predicted"/>
<dbReference type="PANTHER" id="PTHR31377:SF0">
    <property type="entry name" value="AGMATINE DEIMINASE-RELATED"/>
    <property type="match status" value="1"/>
</dbReference>
<reference evidence="2 3" key="1">
    <citation type="submission" date="2020-01" db="EMBL/GenBank/DDBJ databases">
        <title>Sphingomonas sp. strain CSW-10.</title>
        <authorList>
            <person name="Chen W.-M."/>
        </authorList>
    </citation>
    <scope>NUCLEOTIDE SEQUENCE [LARGE SCALE GENOMIC DNA]</scope>
    <source>
        <strain evidence="2 3">CSW-10</strain>
    </source>
</reference>
<evidence type="ECO:0000313" key="3">
    <source>
        <dbReference type="Proteomes" id="UP000503018"/>
    </source>
</evidence>
<dbReference type="Gene3D" id="3.75.10.10">
    <property type="entry name" value="L-arginine/glycine Amidinotransferase, Chain A"/>
    <property type="match status" value="1"/>
</dbReference>
<dbReference type="Proteomes" id="UP000503018">
    <property type="component" value="Chromosome"/>
</dbReference>
<organism evidence="2 3">
    <name type="scientific">Sphingomonas lacunae</name>
    <dbReference type="NCBI Taxonomy" id="2698828"/>
    <lineage>
        <taxon>Bacteria</taxon>
        <taxon>Pseudomonadati</taxon>
        <taxon>Pseudomonadota</taxon>
        <taxon>Alphaproteobacteria</taxon>
        <taxon>Sphingomonadales</taxon>
        <taxon>Sphingomonadaceae</taxon>
        <taxon>Sphingomonas</taxon>
    </lineage>
</organism>
<dbReference type="AlphaFoldDB" id="A0A6M4AUC1"/>